<evidence type="ECO:0000256" key="6">
    <source>
        <dbReference type="ARBA" id="ARBA00022679"/>
    </source>
</evidence>
<dbReference type="RefSeq" id="XP_044560507.1">
    <property type="nucleotide sequence ID" value="XM_044708612.1"/>
</dbReference>
<dbReference type="Proteomes" id="UP000444721">
    <property type="component" value="Unassembled WGS sequence"/>
</dbReference>
<dbReference type="EMBL" id="VFQX01000043">
    <property type="protein sequence ID" value="KAF0975794.1"/>
    <property type="molecule type" value="Genomic_DNA"/>
</dbReference>
<organism evidence="8 9">
    <name type="scientific">Naegleria fowleri</name>
    <name type="common">Brain eating amoeba</name>
    <dbReference type="NCBI Taxonomy" id="5763"/>
    <lineage>
        <taxon>Eukaryota</taxon>
        <taxon>Discoba</taxon>
        <taxon>Heterolobosea</taxon>
        <taxon>Tetramitia</taxon>
        <taxon>Eutetramitia</taxon>
        <taxon>Vahlkampfiidae</taxon>
        <taxon>Naegleria</taxon>
    </lineage>
</organism>
<dbReference type="InterPro" id="IPR029063">
    <property type="entry name" value="SAM-dependent_MTases_sf"/>
</dbReference>
<evidence type="ECO:0000313" key="9">
    <source>
        <dbReference type="Proteomes" id="UP000444721"/>
    </source>
</evidence>
<comment type="subcellular location">
    <subcellularLocation>
        <location evidence="1">Cytoplasm</location>
    </subcellularLocation>
</comment>
<comment type="caution">
    <text evidence="8">The sequence shown here is derived from an EMBL/GenBank/DDBJ whole genome shotgun (WGS) entry which is preliminary data.</text>
</comment>
<dbReference type="GO" id="GO:0032259">
    <property type="term" value="P:methylation"/>
    <property type="evidence" value="ECO:0007669"/>
    <property type="project" value="UniProtKB-KW"/>
</dbReference>
<dbReference type="NCBIfam" id="TIGR00080">
    <property type="entry name" value="pimt"/>
    <property type="match status" value="1"/>
</dbReference>
<dbReference type="GO" id="GO:0004719">
    <property type="term" value="F:protein-L-isoaspartate (D-aspartate) O-methyltransferase activity"/>
    <property type="evidence" value="ECO:0007669"/>
    <property type="project" value="UniProtKB-EC"/>
</dbReference>
<keyword evidence="5" id="KW-0489">Methyltransferase</keyword>
<name>A0A6A5BNW7_NAEFO</name>
<dbReference type="Pfam" id="PF01135">
    <property type="entry name" value="PCMT"/>
    <property type="match status" value="1"/>
</dbReference>
<dbReference type="GeneID" id="68112339"/>
<dbReference type="VEuPathDB" id="AmoebaDB:FDP41_005121"/>
<dbReference type="PANTHER" id="PTHR11579:SF0">
    <property type="entry name" value="PROTEIN-L-ISOASPARTATE(D-ASPARTATE) O-METHYLTRANSFERASE"/>
    <property type="match status" value="1"/>
</dbReference>
<evidence type="ECO:0000256" key="2">
    <source>
        <dbReference type="ARBA" id="ARBA00005369"/>
    </source>
</evidence>
<gene>
    <name evidence="8" type="ORF">FDP41_005121</name>
</gene>
<keyword evidence="9" id="KW-1185">Reference proteome</keyword>
<evidence type="ECO:0000256" key="5">
    <source>
        <dbReference type="ARBA" id="ARBA00022603"/>
    </source>
</evidence>
<dbReference type="AlphaFoldDB" id="A0A6A5BNW7"/>
<evidence type="ECO:0000256" key="4">
    <source>
        <dbReference type="ARBA" id="ARBA00022490"/>
    </source>
</evidence>
<keyword evidence="4" id="KW-0963">Cytoplasm</keyword>
<dbReference type="CDD" id="cd02440">
    <property type="entry name" value="AdoMet_MTases"/>
    <property type="match status" value="1"/>
</dbReference>
<evidence type="ECO:0000256" key="3">
    <source>
        <dbReference type="ARBA" id="ARBA00011890"/>
    </source>
</evidence>
<proteinExistence type="inferred from homology"/>
<keyword evidence="6" id="KW-0808">Transferase</keyword>
<dbReference type="OrthoDB" id="73890at2759"/>
<dbReference type="InterPro" id="IPR000682">
    <property type="entry name" value="PCMT"/>
</dbReference>
<sequence length="235" mass="25980">MAWRCSGTTNHELVSKLSKAKIITNPRIKQAMEATDRALFCRNAWIPHAYEDRPLPISDEATISAPHMHAYALELLQDHLKPGNRAMDVGSGSGYLLACMAEMMVPDPDRIEPNTKVVGIEYSEEVYAFGKNNIEQRSERMKKLVQRGVIELLRGDGWKGCPQHGPYHAIHVGAAAATLPQALVDQLAPGGRMVIPVGEWSQDLMVIDKDVNGKVKKQSVMGVMYVPLVNPNQSQ</sequence>
<evidence type="ECO:0000256" key="1">
    <source>
        <dbReference type="ARBA" id="ARBA00004496"/>
    </source>
</evidence>
<dbReference type="PANTHER" id="PTHR11579">
    <property type="entry name" value="PROTEIN-L-ISOASPARTATE O-METHYLTRANSFERASE"/>
    <property type="match status" value="1"/>
</dbReference>
<dbReference type="VEuPathDB" id="AmoebaDB:NfTy_051800"/>
<dbReference type="VEuPathDB" id="AmoebaDB:NF0059120"/>
<keyword evidence="7" id="KW-0949">S-adenosyl-L-methionine</keyword>
<evidence type="ECO:0000256" key="7">
    <source>
        <dbReference type="ARBA" id="ARBA00022691"/>
    </source>
</evidence>
<dbReference type="OMA" id="HMHASAC"/>
<dbReference type="SUPFAM" id="SSF53335">
    <property type="entry name" value="S-adenosyl-L-methionine-dependent methyltransferases"/>
    <property type="match status" value="1"/>
</dbReference>
<reference evidence="8 9" key="1">
    <citation type="journal article" date="2019" name="Sci. Rep.">
        <title>Nanopore sequencing improves the draft genome of the human pathogenic amoeba Naegleria fowleri.</title>
        <authorList>
            <person name="Liechti N."/>
            <person name="Schurch N."/>
            <person name="Bruggmann R."/>
            <person name="Wittwer M."/>
        </authorList>
    </citation>
    <scope>NUCLEOTIDE SEQUENCE [LARGE SCALE GENOMIC DNA]</scope>
    <source>
        <strain evidence="8 9">ATCC 30894</strain>
    </source>
</reference>
<comment type="similarity">
    <text evidence="2">Belongs to the methyltransferase superfamily. L-isoaspartyl/D-aspartyl protein methyltransferase family.</text>
</comment>
<accession>A0A6A5BNW7</accession>
<dbReference type="EC" id="2.1.1.77" evidence="3"/>
<dbReference type="GO" id="GO:0005737">
    <property type="term" value="C:cytoplasm"/>
    <property type="evidence" value="ECO:0007669"/>
    <property type="project" value="UniProtKB-SubCell"/>
</dbReference>
<evidence type="ECO:0000313" key="8">
    <source>
        <dbReference type="EMBL" id="KAF0975794.1"/>
    </source>
</evidence>
<protein>
    <recommendedName>
        <fullName evidence="3">protein-L-isoaspartate(D-aspartate) O-methyltransferase</fullName>
        <ecNumber evidence="3">2.1.1.77</ecNumber>
    </recommendedName>
</protein>
<dbReference type="Gene3D" id="3.40.50.150">
    <property type="entry name" value="Vaccinia Virus protein VP39"/>
    <property type="match status" value="1"/>
</dbReference>